<dbReference type="InterPro" id="IPR050541">
    <property type="entry name" value="LRR_TM_domain-containing"/>
</dbReference>
<dbReference type="STRING" id="32264.T1K9S4"/>
<dbReference type="EnsemblMetazoa" id="tetur07g06000.1">
    <property type="protein sequence ID" value="tetur07g06000.1"/>
    <property type="gene ID" value="tetur07g06000"/>
</dbReference>
<sequence>MVARILKTCLLLILPSIFYSIDYVLASSLVEKGTNGNYGDLCSSDPFEPDKGSCWCFYSNPVNISCSHVGYLEIITNAINQTSKTQDNSKLALQVNESSETIDQIVAWLTNGSYEEVFASLELLHLSWNGLTLVDLRFFTKLSNLKELDLSSNLIVSVIWVSLPSLTFLNLSHNRLTYISLNDALRNFPLLEKFDVSSNFLKSMDGLDQLKPNKLFSLYIHDNPLDCNNPSIVKLGGLIYSNRDPTKQGTNMIRQPWDILCSEPVKWKEMTVEQAYSVKQTSICHQCDCFMIKKDLLMVNCSYRDLTSLPKNLPLGARIVQLNGNRLRSFYLSAADSSSWSTVRAVYLDNNEISGLQDLEISKILRNLLSINLQRNQMKEVPIHILEQFSHLLKINLSENPWTCDCNTLTFQKWLQKHHEKVSDINKVYCTNSNNRMDFFITRNKERLPIHQLPISEICPQSNVPLHFLDILSGICAVLTILIALKAVYDYFWQKKTGKLPYFFKLNC</sequence>
<reference evidence="7" key="1">
    <citation type="submission" date="2011-08" db="EMBL/GenBank/DDBJ databases">
        <authorList>
            <person name="Rombauts S."/>
        </authorList>
    </citation>
    <scope>NUCLEOTIDE SEQUENCE</scope>
    <source>
        <strain evidence="7">London</strain>
    </source>
</reference>
<dbReference type="PANTHER" id="PTHR24369">
    <property type="entry name" value="ANTIGEN BSP, PUTATIVE-RELATED"/>
    <property type="match status" value="1"/>
</dbReference>
<keyword evidence="4" id="KW-0472">Membrane</keyword>
<dbReference type="OMA" id="FPFSVWK"/>
<dbReference type="OrthoDB" id="6343311at2759"/>
<evidence type="ECO:0000313" key="7">
    <source>
        <dbReference type="Proteomes" id="UP000015104"/>
    </source>
</evidence>
<dbReference type="InterPro" id="IPR003591">
    <property type="entry name" value="Leu-rich_rpt_typical-subtyp"/>
</dbReference>
<dbReference type="eggNOG" id="KOG0619">
    <property type="taxonomic scope" value="Eukaryota"/>
</dbReference>
<dbReference type="InterPro" id="IPR001611">
    <property type="entry name" value="Leu-rich_rpt"/>
</dbReference>
<name>T1K9S4_TETUR</name>
<dbReference type="InterPro" id="IPR032675">
    <property type="entry name" value="LRR_dom_sf"/>
</dbReference>
<feature type="transmembrane region" description="Helical" evidence="4">
    <location>
        <begin position="466"/>
        <end position="489"/>
    </location>
</feature>
<keyword evidence="4" id="KW-1133">Transmembrane helix</keyword>
<dbReference type="AlphaFoldDB" id="T1K9S4"/>
<evidence type="ECO:0000256" key="2">
    <source>
        <dbReference type="ARBA" id="ARBA00022729"/>
    </source>
</evidence>
<keyword evidence="2 5" id="KW-0732">Signal</keyword>
<dbReference type="HOGENOM" id="CLU_536746_0_0_1"/>
<dbReference type="Gene3D" id="3.80.10.10">
    <property type="entry name" value="Ribonuclease Inhibitor"/>
    <property type="match status" value="2"/>
</dbReference>
<dbReference type="PANTHER" id="PTHR24369:SF210">
    <property type="entry name" value="CHAOPTIN-RELATED"/>
    <property type="match status" value="1"/>
</dbReference>
<keyword evidence="7" id="KW-1185">Reference proteome</keyword>
<evidence type="ECO:0000313" key="6">
    <source>
        <dbReference type="EnsemblMetazoa" id="tetur07g06000.1"/>
    </source>
</evidence>
<dbReference type="Proteomes" id="UP000015104">
    <property type="component" value="Unassembled WGS sequence"/>
</dbReference>
<reference evidence="6" key="2">
    <citation type="submission" date="2015-06" db="UniProtKB">
        <authorList>
            <consortium name="EnsemblMetazoa"/>
        </authorList>
    </citation>
    <scope>IDENTIFICATION</scope>
</reference>
<dbReference type="GO" id="GO:0005886">
    <property type="term" value="C:plasma membrane"/>
    <property type="evidence" value="ECO:0007669"/>
    <property type="project" value="TreeGrafter"/>
</dbReference>
<dbReference type="PROSITE" id="PS51450">
    <property type="entry name" value="LRR"/>
    <property type="match status" value="1"/>
</dbReference>
<protein>
    <recommendedName>
        <fullName evidence="8">LRRCT domain-containing protein</fullName>
    </recommendedName>
</protein>
<feature type="chain" id="PRO_5004591399" description="LRRCT domain-containing protein" evidence="5">
    <location>
        <begin position="27"/>
        <end position="508"/>
    </location>
</feature>
<accession>T1K9S4</accession>
<proteinExistence type="predicted"/>
<dbReference type="Pfam" id="PF13855">
    <property type="entry name" value="LRR_8"/>
    <property type="match status" value="1"/>
</dbReference>
<feature type="signal peptide" evidence="5">
    <location>
        <begin position="1"/>
        <end position="26"/>
    </location>
</feature>
<evidence type="ECO:0000256" key="1">
    <source>
        <dbReference type="ARBA" id="ARBA00022614"/>
    </source>
</evidence>
<evidence type="ECO:0000256" key="4">
    <source>
        <dbReference type="SAM" id="Phobius"/>
    </source>
</evidence>
<gene>
    <name evidence="6" type="primary">107361991</name>
</gene>
<evidence type="ECO:0000256" key="5">
    <source>
        <dbReference type="SAM" id="SignalP"/>
    </source>
</evidence>
<keyword evidence="1" id="KW-0433">Leucine-rich repeat</keyword>
<dbReference type="KEGG" id="tut:107361991"/>
<keyword evidence="4" id="KW-0812">Transmembrane</keyword>
<organism evidence="6 7">
    <name type="scientific">Tetranychus urticae</name>
    <name type="common">Two-spotted spider mite</name>
    <dbReference type="NCBI Taxonomy" id="32264"/>
    <lineage>
        <taxon>Eukaryota</taxon>
        <taxon>Metazoa</taxon>
        <taxon>Ecdysozoa</taxon>
        <taxon>Arthropoda</taxon>
        <taxon>Chelicerata</taxon>
        <taxon>Arachnida</taxon>
        <taxon>Acari</taxon>
        <taxon>Acariformes</taxon>
        <taxon>Trombidiformes</taxon>
        <taxon>Prostigmata</taxon>
        <taxon>Eleutherengona</taxon>
        <taxon>Raphignathae</taxon>
        <taxon>Tetranychoidea</taxon>
        <taxon>Tetranychidae</taxon>
        <taxon>Tetranychus</taxon>
    </lineage>
</organism>
<dbReference type="EMBL" id="CAEY01001893">
    <property type="status" value="NOT_ANNOTATED_CDS"/>
    <property type="molecule type" value="Genomic_DNA"/>
</dbReference>
<dbReference type="SUPFAM" id="SSF52047">
    <property type="entry name" value="RNI-like"/>
    <property type="match status" value="1"/>
</dbReference>
<dbReference type="PRINTS" id="PR00019">
    <property type="entry name" value="LEURICHRPT"/>
</dbReference>
<keyword evidence="3" id="KW-0677">Repeat</keyword>
<dbReference type="SMART" id="SM00369">
    <property type="entry name" value="LRR_TYP"/>
    <property type="match status" value="4"/>
</dbReference>
<evidence type="ECO:0008006" key="8">
    <source>
        <dbReference type="Google" id="ProtNLM"/>
    </source>
</evidence>
<evidence type="ECO:0000256" key="3">
    <source>
        <dbReference type="ARBA" id="ARBA00022737"/>
    </source>
</evidence>